<proteinExistence type="predicted"/>
<name>A0A1F5ZJL9_9BACT</name>
<keyword evidence="1" id="KW-0812">Transmembrane</keyword>
<dbReference type="EMBL" id="MFJL01000043">
    <property type="protein sequence ID" value="OGG12670.1"/>
    <property type="molecule type" value="Genomic_DNA"/>
</dbReference>
<sequence length="68" mass="8227">MNFFFIRQNLFWLLPFVLLDIILKLYALWRAGRNNQPYWFVALSLINSLGILPLIYLIFFQKKAFSKK</sequence>
<dbReference type="STRING" id="1798382.A3D77_04095"/>
<protein>
    <recommendedName>
        <fullName evidence="2">DUF5652 domain-containing protein</fullName>
    </recommendedName>
</protein>
<dbReference type="AlphaFoldDB" id="A0A1F5ZJL9"/>
<dbReference type="InterPro" id="IPR043712">
    <property type="entry name" value="DUF5652"/>
</dbReference>
<comment type="caution">
    <text evidence="3">The sequence shown here is derived from an EMBL/GenBank/DDBJ whole genome shotgun (WGS) entry which is preliminary data.</text>
</comment>
<reference evidence="3 4" key="1">
    <citation type="journal article" date="2016" name="Nat. Commun.">
        <title>Thousands of microbial genomes shed light on interconnected biogeochemical processes in an aquifer system.</title>
        <authorList>
            <person name="Anantharaman K."/>
            <person name="Brown C.T."/>
            <person name="Hug L.A."/>
            <person name="Sharon I."/>
            <person name="Castelle C.J."/>
            <person name="Probst A.J."/>
            <person name="Thomas B.C."/>
            <person name="Singh A."/>
            <person name="Wilkins M.J."/>
            <person name="Karaoz U."/>
            <person name="Brodie E.L."/>
            <person name="Williams K.H."/>
            <person name="Hubbard S.S."/>
            <person name="Banfield J.F."/>
        </authorList>
    </citation>
    <scope>NUCLEOTIDE SEQUENCE [LARGE SCALE GENOMIC DNA]</scope>
</reference>
<evidence type="ECO:0000259" key="2">
    <source>
        <dbReference type="Pfam" id="PF18893"/>
    </source>
</evidence>
<evidence type="ECO:0000313" key="3">
    <source>
        <dbReference type="EMBL" id="OGG12670.1"/>
    </source>
</evidence>
<keyword evidence="1" id="KW-1133">Transmembrane helix</keyword>
<dbReference type="Pfam" id="PF18893">
    <property type="entry name" value="DUF5652"/>
    <property type="match status" value="1"/>
</dbReference>
<gene>
    <name evidence="3" type="ORF">A3D77_04095</name>
</gene>
<accession>A0A1F5ZJL9</accession>
<organism evidence="3 4">
    <name type="scientific">Candidatus Gottesmanbacteria bacterium RIFCSPHIGHO2_02_FULL_39_11</name>
    <dbReference type="NCBI Taxonomy" id="1798382"/>
    <lineage>
        <taxon>Bacteria</taxon>
        <taxon>Candidatus Gottesmaniibacteriota</taxon>
    </lineage>
</organism>
<dbReference type="Proteomes" id="UP000176923">
    <property type="component" value="Unassembled WGS sequence"/>
</dbReference>
<feature type="transmembrane region" description="Helical" evidence="1">
    <location>
        <begin position="38"/>
        <end position="59"/>
    </location>
</feature>
<feature type="domain" description="DUF5652" evidence="2">
    <location>
        <begin position="10"/>
        <end position="66"/>
    </location>
</feature>
<evidence type="ECO:0000313" key="4">
    <source>
        <dbReference type="Proteomes" id="UP000176923"/>
    </source>
</evidence>
<keyword evidence="1" id="KW-0472">Membrane</keyword>
<evidence type="ECO:0000256" key="1">
    <source>
        <dbReference type="SAM" id="Phobius"/>
    </source>
</evidence>
<feature type="transmembrane region" description="Helical" evidence="1">
    <location>
        <begin position="12"/>
        <end position="32"/>
    </location>
</feature>